<protein>
    <recommendedName>
        <fullName evidence="1">DUF397 domain-containing protein</fullName>
    </recommendedName>
</protein>
<proteinExistence type="predicted"/>
<dbReference type="InterPro" id="IPR007278">
    <property type="entry name" value="DUF397"/>
</dbReference>
<feature type="domain" description="DUF397" evidence="1">
    <location>
        <begin position="59"/>
        <end position="110"/>
    </location>
</feature>
<evidence type="ECO:0000259" key="1">
    <source>
        <dbReference type="Pfam" id="PF04149"/>
    </source>
</evidence>
<gene>
    <name evidence="2" type="ORF">GCM10017559_18740</name>
</gene>
<sequence>MGQGRIIAHRETVQDTVSYLDVPNTLHVLHHAFILEVPYGPRWEKGWAVSDVDLSRVIWRKSQQSATNGNCVEVAHLHGRGFAVRDSKDRGGPSLVIDARGWAAFVTAVKDGRFDVLPGADAVLPGAGATGRTRVIRPGDPFASRGIESAPASCVAGRG</sequence>
<reference evidence="2 3" key="1">
    <citation type="journal article" date="2019" name="Int. J. Syst. Evol. Microbiol.">
        <title>The Global Catalogue of Microorganisms (GCM) 10K type strain sequencing project: providing services to taxonomists for standard genome sequencing and annotation.</title>
        <authorList>
            <consortium name="The Broad Institute Genomics Platform"/>
            <consortium name="The Broad Institute Genome Sequencing Center for Infectious Disease"/>
            <person name="Wu L."/>
            <person name="Ma J."/>
        </authorList>
    </citation>
    <scope>NUCLEOTIDE SEQUENCE [LARGE SCALE GENOMIC DNA]</scope>
    <source>
        <strain evidence="2 3">JCM 3106</strain>
    </source>
</reference>
<evidence type="ECO:0000313" key="3">
    <source>
        <dbReference type="Proteomes" id="UP001499930"/>
    </source>
</evidence>
<keyword evidence="3" id="KW-1185">Reference proteome</keyword>
<evidence type="ECO:0000313" key="2">
    <source>
        <dbReference type="EMBL" id="GAA2998341.1"/>
    </source>
</evidence>
<dbReference type="Proteomes" id="UP001499930">
    <property type="component" value="Unassembled WGS sequence"/>
</dbReference>
<accession>A0ABN3XVS5</accession>
<dbReference type="Pfam" id="PF04149">
    <property type="entry name" value="DUF397"/>
    <property type="match status" value="1"/>
</dbReference>
<organism evidence="2 3">
    <name type="scientific">Streptosporangium longisporum</name>
    <dbReference type="NCBI Taxonomy" id="46187"/>
    <lineage>
        <taxon>Bacteria</taxon>
        <taxon>Bacillati</taxon>
        <taxon>Actinomycetota</taxon>
        <taxon>Actinomycetes</taxon>
        <taxon>Streptosporangiales</taxon>
        <taxon>Streptosporangiaceae</taxon>
        <taxon>Streptosporangium</taxon>
    </lineage>
</organism>
<dbReference type="EMBL" id="BAAAWD010000006">
    <property type="protein sequence ID" value="GAA2998341.1"/>
    <property type="molecule type" value="Genomic_DNA"/>
</dbReference>
<name>A0ABN3XVS5_9ACTN</name>
<comment type="caution">
    <text evidence="2">The sequence shown here is derived from an EMBL/GenBank/DDBJ whole genome shotgun (WGS) entry which is preliminary data.</text>
</comment>